<sequence>MSSTGPTLNLTYDELLDEIKSILRVLSRHSSSSRDDSSTTAAFDRGSCSGAIALWYSLALSMRAPGRDCEEDRRQLRLLAGLILENQEPPADGR</sequence>
<geneLocation type="plasmid" evidence="2">
    <name>pKSC24</name>
</geneLocation>
<dbReference type="EMBL" id="KP008371">
    <property type="protein sequence ID" value="AJF79737.1"/>
    <property type="molecule type" value="Genomic_DNA"/>
</dbReference>
<geneLocation type="plasmid" evidence="1">
    <name>PKPCAPSS</name>
</geneLocation>
<evidence type="ECO:0000313" key="2">
    <source>
        <dbReference type="EMBL" id="ARA74307.1"/>
    </source>
</evidence>
<protein>
    <submittedName>
        <fullName evidence="1">Uncharacterized protein</fullName>
    </submittedName>
</protein>
<accession>A0A0C4Y8R3</accession>
<name>A0A0C4Y8R3_KLEPN</name>
<reference evidence="1" key="3">
    <citation type="journal article" date="2017" name="Antimicrob. Agents Chemother.">
        <title>Genetic Environment of the blaKPC-2 Gene in a Klebsiella pneumoniae Isolate That May Have Been Imported to Russia from Southeast Asia.</title>
        <authorList>
            <person name="Ageevets V."/>
            <person name="Sopova J."/>
            <person name="Lazareva I."/>
            <person name="Malakhova M."/>
            <person name="Ilina E."/>
            <person name="Kostryukova E."/>
            <person name="Babenko V."/>
            <person name="Carattoli A."/>
            <person name="Lobzin Y."/>
            <person name="Uskov A."/>
            <person name="Sidorenko S."/>
        </authorList>
    </citation>
    <scope>NUCLEOTIDE SEQUENCE</scope>
    <source>
        <strain evidence="1">565</strain>
        <plasmid evidence="1">PKPCAPSS</plasmid>
    </source>
</reference>
<dbReference type="GeneID" id="63144875"/>
<dbReference type="EMBL" id="KX443408">
    <property type="protein sequence ID" value="ARA74307.1"/>
    <property type="molecule type" value="Genomic_DNA"/>
</dbReference>
<proteinExistence type="predicted"/>
<evidence type="ECO:0000313" key="1">
    <source>
        <dbReference type="EMBL" id="AJF79737.1"/>
    </source>
</evidence>
<organism evidence="1">
    <name type="scientific">Klebsiella pneumoniae</name>
    <dbReference type="NCBI Taxonomy" id="573"/>
    <lineage>
        <taxon>Bacteria</taxon>
        <taxon>Pseudomonadati</taxon>
        <taxon>Pseudomonadota</taxon>
        <taxon>Gammaproteobacteria</taxon>
        <taxon>Enterobacterales</taxon>
        <taxon>Enterobacteriaceae</taxon>
        <taxon>Klebsiella/Raoultella group</taxon>
        <taxon>Klebsiella</taxon>
        <taxon>Klebsiella pneumoniae complex</taxon>
    </lineage>
</organism>
<reference evidence="2" key="2">
    <citation type="submission" date="2016-06" db="EMBL/GenBank/DDBJ databases">
        <title>Complete nucleotide sequence of a MDR plasmid encoding mcr-1 variant in Klebsiella pneumoniae.</title>
        <authorList>
            <person name="Yang Y."/>
            <person name="Zhang A."/>
            <person name="Wang H."/>
        </authorList>
    </citation>
    <scope>NUCLEOTIDE SEQUENCE</scope>
    <source>
        <strain evidence="2">SC24</strain>
        <plasmid evidence="2">pKSC24</plasmid>
    </source>
</reference>
<dbReference type="RefSeq" id="WP_022650043.1">
    <property type="nucleotide sequence ID" value="NC_010886.1"/>
</dbReference>
<dbReference type="AlphaFoldDB" id="A0A0C4Y8R3"/>
<keyword evidence="1" id="KW-0614">Plasmid</keyword>
<reference evidence="1" key="1">
    <citation type="submission" date="2014-10" db="EMBL/GenBank/DDBJ databases">
        <authorList>
            <person name="Ageevets V.A."/>
            <person name="Sopova I.V."/>
            <person name="Partina I.V."/>
            <person name="Malakhova M.V."/>
            <person name="Ilina E.N."/>
            <person name="Kostryukova E.S."/>
            <person name="Sidorenko S.V."/>
        </authorList>
    </citation>
    <scope>NUCLEOTIDE SEQUENCE</scope>
    <source>
        <strain evidence="1">565</strain>
        <plasmid evidence="1">PKPCAPSS</plasmid>
    </source>
</reference>